<dbReference type="KEGG" id="woc:BA177_12740"/>
<feature type="transmembrane region" description="Helical" evidence="7">
    <location>
        <begin position="225"/>
        <end position="253"/>
    </location>
</feature>
<evidence type="ECO:0000313" key="8">
    <source>
        <dbReference type="EMBL" id="ANO51953.1"/>
    </source>
</evidence>
<comment type="subcellular location">
    <subcellularLocation>
        <location evidence="7">Cell membrane</location>
        <topology evidence="7">Multi-pass membrane protein</topology>
    </subcellularLocation>
</comment>
<feature type="transmembrane region" description="Helical" evidence="7">
    <location>
        <begin position="195"/>
        <end position="213"/>
    </location>
</feature>
<dbReference type="STRING" id="1548547.BA177_12740"/>
<comment type="catalytic activity">
    <reaction evidence="7">
        <text>L-cysteinyl-[prolipoprotein] + a 1,2-diacyl-sn-glycero-3-phospho-(1'-sn-glycerol) = an S-1,2-diacyl-sn-glyceryl-L-cysteinyl-[prolipoprotein] + sn-glycerol 1-phosphate + H(+)</text>
        <dbReference type="Rhea" id="RHEA:56712"/>
        <dbReference type="Rhea" id="RHEA-COMP:14679"/>
        <dbReference type="Rhea" id="RHEA-COMP:14680"/>
        <dbReference type="ChEBI" id="CHEBI:15378"/>
        <dbReference type="ChEBI" id="CHEBI:29950"/>
        <dbReference type="ChEBI" id="CHEBI:57685"/>
        <dbReference type="ChEBI" id="CHEBI:64716"/>
        <dbReference type="ChEBI" id="CHEBI:140658"/>
        <dbReference type="EC" id="2.5.1.145"/>
    </reaction>
</comment>
<feature type="transmembrane region" description="Helical" evidence="7">
    <location>
        <begin position="57"/>
        <end position="78"/>
    </location>
</feature>
<comment type="function">
    <text evidence="7">Catalyzes the transfer of the diacylglyceryl group from phosphatidylglycerol to the sulfhydryl group of the N-terminal cysteine of a prolipoprotein, the first step in the formation of mature lipoproteins.</text>
</comment>
<keyword evidence="3 7" id="KW-0808">Transferase</keyword>
<keyword evidence="4 7" id="KW-0812">Transmembrane</keyword>
<dbReference type="GO" id="GO:0005886">
    <property type="term" value="C:plasma membrane"/>
    <property type="evidence" value="ECO:0007669"/>
    <property type="project" value="UniProtKB-SubCell"/>
</dbReference>
<comment type="pathway">
    <text evidence="7">Protein modification; lipoprotein biosynthesis (diacylglyceryl transfer).</text>
</comment>
<proteinExistence type="inferred from homology"/>
<evidence type="ECO:0000256" key="7">
    <source>
        <dbReference type="HAMAP-Rule" id="MF_01147"/>
    </source>
</evidence>
<comment type="similarity">
    <text evidence="1 7">Belongs to the Lgt family.</text>
</comment>
<keyword evidence="9" id="KW-1185">Reference proteome</keyword>
<organism evidence="8 9">
    <name type="scientific">Woeseia oceani</name>
    <dbReference type="NCBI Taxonomy" id="1548547"/>
    <lineage>
        <taxon>Bacteria</taxon>
        <taxon>Pseudomonadati</taxon>
        <taxon>Pseudomonadota</taxon>
        <taxon>Gammaproteobacteria</taxon>
        <taxon>Woeseiales</taxon>
        <taxon>Woeseiaceae</taxon>
        <taxon>Woeseia</taxon>
    </lineage>
</organism>
<reference evidence="8 9" key="1">
    <citation type="submission" date="2016-06" db="EMBL/GenBank/DDBJ databases">
        <title>Complete genome sequence of a deep-branching marine Gamma Proteobacterium Woeseia oceani type strain XK5.</title>
        <authorList>
            <person name="Mu D."/>
            <person name="Du Z."/>
        </authorList>
    </citation>
    <scope>NUCLEOTIDE SEQUENCE [LARGE SCALE GENOMIC DNA]</scope>
    <source>
        <strain evidence="8 9">XK5</strain>
    </source>
</reference>
<dbReference type="GO" id="GO:0008961">
    <property type="term" value="F:phosphatidylglycerol-prolipoprotein diacylglyceryl transferase activity"/>
    <property type="evidence" value="ECO:0007669"/>
    <property type="project" value="UniProtKB-UniRule"/>
</dbReference>
<dbReference type="EMBL" id="CP016268">
    <property type="protein sequence ID" value="ANO51953.1"/>
    <property type="molecule type" value="Genomic_DNA"/>
</dbReference>
<keyword evidence="2 7" id="KW-1003">Cell membrane</keyword>
<evidence type="ECO:0000256" key="1">
    <source>
        <dbReference type="ARBA" id="ARBA00007150"/>
    </source>
</evidence>
<evidence type="ECO:0000256" key="3">
    <source>
        <dbReference type="ARBA" id="ARBA00022679"/>
    </source>
</evidence>
<dbReference type="Proteomes" id="UP000092695">
    <property type="component" value="Chromosome"/>
</dbReference>
<dbReference type="AlphaFoldDB" id="A0A193LHN6"/>
<feature type="binding site" evidence="7">
    <location>
        <position position="139"/>
    </location>
    <ligand>
        <name>a 1,2-diacyl-sn-glycero-3-phospho-(1'-sn-glycerol)</name>
        <dbReference type="ChEBI" id="CHEBI:64716"/>
    </ligand>
</feature>
<dbReference type="UniPathway" id="UPA00664"/>
<dbReference type="PANTHER" id="PTHR30589">
    <property type="entry name" value="PROLIPOPROTEIN DIACYLGLYCERYL TRANSFERASE"/>
    <property type="match status" value="1"/>
</dbReference>
<dbReference type="HAMAP" id="MF_01147">
    <property type="entry name" value="Lgt"/>
    <property type="match status" value="1"/>
</dbReference>
<dbReference type="PROSITE" id="PS01311">
    <property type="entry name" value="LGT"/>
    <property type="match status" value="1"/>
</dbReference>
<sequence length="260" mass="29612">MLNFPEIDPVIFSIGFVKVRWYGLMYVLGFIFAWWLARRRAAKPWAPIRVEQVDDLIFYAMLGVILGGRLGYCLVYGWDNLLSDPLYVFKITEGGMSFHGGLVGVMTAMWLYGRKLGHRFWEMTDFAAPLAPLGLGFGRLGNFINGELWGKPTDVPWSFNVNGQSLHPSQLYEAILEGFVLFVIVWLFSARQRPYRSVSGLFLIGYGVFRFFIEFYRVPDAHLEYLALGWVTMGQILSLPMIVLGAVLMGLAARDRNRTT</sequence>
<evidence type="ECO:0000256" key="4">
    <source>
        <dbReference type="ARBA" id="ARBA00022692"/>
    </source>
</evidence>
<keyword evidence="5 7" id="KW-1133">Transmembrane helix</keyword>
<feature type="transmembrane region" description="Helical" evidence="7">
    <location>
        <begin position="126"/>
        <end position="144"/>
    </location>
</feature>
<feature type="transmembrane region" description="Helical" evidence="7">
    <location>
        <begin position="171"/>
        <end position="188"/>
    </location>
</feature>
<keyword evidence="8" id="KW-0449">Lipoprotein</keyword>
<feature type="transmembrane region" description="Helical" evidence="7">
    <location>
        <begin position="98"/>
        <end position="114"/>
    </location>
</feature>
<keyword evidence="6 7" id="KW-0472">Membrane</keyword>
<dbReference type="EC" id="2.5.1.145" evidence="7"/>
<dbReference type="InterPro" id="IPR001640">
    <property type="entry name" value="Lgt"/>
</dbReference>
<evidence type="ECO:0000256" key="6">
    <source>
        <dbReference type="ARBA" id="ARBA00023136"/>
    </source>
</evidence>
<dbReference type="OrthoDB" id="871140at2"/>
<protein>
    <recommendedName>
        <fullName evidence="7">Phosphatidylglycerol--prolipoprotein diacylglyceryl transferase</fullName>
        <ecNumber evidence="7">2.5.1.145</ecNumber>
    </recommendedName>
</protein>
<evidence type="ECO:0000256" key="5">
    <source>
        <dbReference type="ARBA" id="ARBA00022989"/>
    </source>
</evidence>
<evidence type="ECO:0000313" key="9">
    <source>
        <dbReference type="Proteomes" id="UP000092695"/>
    </source>
</evidence>
<dbReference type="Pfam" id="PF01790">
    <property type="entry name" value="LGT"/>
    <property type="match status" value="1"/>
</dbReference>
<dbReference type="RefSeq" id="WP_068616784.1">
    <property type="nucleotide sequence ID" value="NZ_CP016268.1"/>
</dbReference>
<dbReference type="NCBIfam" id="TIGR00544">
    <property type="entry name" value="lgt"/>
    <property type="match status" value="1"/>
</dbReference>
<evidence type="ECO:0000256" key="2">
    <source>
        <dbReference type="ARBA" id="ARBA00022475"/>
    </source>
</evidence>
<name>A0A193LHN6_9GAMM</name>
<accession>A0A193LHN6</accession>
<dbReference type="PANTHER" id="PTHR30589:SF0">
    <property type="entry name" value="PHOSPHATIDYLGLYCEROL--PROLIPOPROTEIN DIACYLGLYCERYL TRANSFERASE"/>
    <property type="match status" value="1"/>
</dbReference>
<dbReference type="GO" id="GO:0042158">
    <property type="term" value="P:lipoprotein biosynthetic process"/>
    <property type="evidence" value="ECO:0007669"/>
    <property type="project" value="UniProtKB-UniRule"/>
</dbReference>
<gene>
    <name evidence="7" type="primary">lgt</name>
    <name evidence="8" type="ORF">BA177_12740</name>
</gene>
<feature type="transmembrane region" description="Helical" evidence="7">
    <location>
        <begin position="20"/>
        <end position="37"/>
    </location>
</feature>